<name>A0A197KH21_9FUNG</name>
<reference evidence="1 2" key="1">
    <citation type="submission" date="2016-05" db="EMBL/GenBank/DDBJ databases">
        <title>Genome sequencing reveals origins of a unique bacterial endosymbiosis in the earliest lineages of terrestrial Fungi.</title>
        <authorList>
            <consortium name="DOE Joint Genome Institute"/>
            <person name="Uehling J."/>
            <person name="Gryganskyi A."/>
            <person name="Hameed K."/>
            <person name="Tschaplinski T."/>
            <person name="Misztal P."/>
            <person name="Wu S."/>
            <person name="Desiro A."/>
            <person name="Vande Pol N."/>
            <person name="Du Z.-Y."/>
            <person name="Zienkiewicz A."/>
            <person name="Zienkiewicz K."/>
            <person name="Morin E."/>
            <person name="Tisserant E."/>
            <person name="Splivallo R."/>
            <person name="Hainaut M."/>
            <person name="Henrissat B."/>
            <person name="Ohm R."/>
            <person name="Kuo A."/>
            <person name="Yan J."/>
            <person name="Lipzen A."/>
            <person name="Nolan M."/>
            <person name="Labutti K."/>
            <person name="Barry K."/>
            <person name="Goldstein A."/>
            <person name="Labbe J."/>
            <person name="Schadt C."/>
            <person name="Tuskan G."/>
            <person name="Grigoriev I."/>
            <person name="Martin F."/>
            <person name="Vilgalys R."/>
            <person name="Bonito G."/>
        </authorList>
    </citation>
    <scope>NUCLEOTIDE SEQUENCE [LARGE SCALE GENOMIC DNA]</scope>
    <source>
        <strain evidence="1 2">AG-77</strain>
    </source>
</reference>
<dbReference type="EMBL" id="KV442011">
    <property type="protein sequence ID" value="OAQ36835.1"/>
    <property type="molecule type" value="Genomic_DNA"/>
</dbReference>
<dbReference type="PROSITE" id="PS51257">
    <property type="entry name" value="PROKAR_LIPOPROTEIN"/>
    <property type="match status" value="1"/>
</dbReference>
<sequence length="64" mass="6657">MVRHLTAVLKALARYFGLLAYHPPSTGLVLACILLVSNPAPPDLGVGASANYARDPKPGSPSDD</sequence>
<evidence type="ECO:0000313" key="1">
    <source>
        <dbReference type="EMBL" id="OAQ36835.1"/>
    </source>
</evidence>
<dbReference type="AlphaFoldDB" id="A0A197KH21"/>
<evidence type="ECO:0000313" key="2">
    <source>
        <dbReference type="Proteomes" id="UP000078512"/>
    </source>
</evidence>
<organism evidence="1 2">
    <name type="scientific">Linnemannia elongata AG-77</name>
    <dbReference type="NCBI Taxonomy" id="1314771"/>
    <lineage>
        <taxon>Eukaryota</taxon>
        <taxon>Fungi</taxon>
        <taxon>Fungi incertae sedis</taxon>
        <taxon>Mucoromycota</taxon>
        <taxon>Mortierellomycotina</taxon>
        <taxon>Mortierellomycetes</taxon>
        <taxon>Mortierellales</taxon>
        <taxon>Mortierellaceae</taxon>
        <taxon>Linnemannia</taxon>
    </lineage>
</organism>
<gene>
    <name evidence="1" type="ORF">K457DRAFT_12490</name>
</gene>
<dbReference type="Proteomes" id="UP000078512">
    <property type="component" value="Unassembled WGS sequence"/>
</dbReference>
<proteinExistence type="predicted"/>
<keyword evidence="2" id="KW-1185">Reference proteome</keyword>
<accession>A0A197KH21</accession>
<protein>
    <submittedName>
        <fullName evidence="1">Uncharacterized protein</fullName>
    </submittedName>
</protein>